<proteinExistence type="inferred from homology"/>
<dbReference type="RefSeq" id="WP_012385496.1">
    <property type="nucleotide sequence ID" value="NC_010581.1"/>
</dbReference>
<dbReference type="Gene3D" id="3.30.1370.60">
    <property type="entry name" value="Hypothetical oxidoreductase yiak, domain 2"/>
    <property type="match status" value="1"/>
</dbReference>
<evidence type="ECO:0000313" key="4">
    <source>
        <dbReference type="Proteomes" id="UP000001695"/>
    </source>
</evidence>
<reference evidence="4" key="1">
    <citation type="submission" date="2008-03" db="EMBL/GenBank/DDBJ databases">
        <title>Complete sequence of chromosome of Beijerinckia indica subsp. indica ATCC 9039.</title>
        <authorList>
            <consortium name="US DOE Joint Genome Institute"/>
            <person name="Copeland A."/>
            <person name="Lucas S."/>
            <person name="Lapidus A."/>
            <person name="Glavina del Rio T."/>
            <person name="Dalin E."/>
            <person name="Tice H."/>
            <person name="Bruce D."/>
            <person name="Goodwin L."/>
            <person name="Pitluck S."/>
            <person name="LaButti K."/>
            <person name="Schmutz J."/>
            <person name="Larimer F."/>
            <person name="Land M."/>
            <person name="Hauser L."/>
            <person name="Kyrpides N."/>
            <person name="Mikhailova N."/>
            <person name="Dunfield P.F."/>
            <person name="Dedysh S.N."/>
            <person name="Liesack W."/>
            <person name="Saw J.H."/>
            <person name="Alam M."/>
            <person name="Chen Y."/>
            <person name="Murrell J.C."/>
            <person name="Richardson P."/>
        </authorList>
    </citation>
    <scope>NUCLEOTIDE SEQUENCE [LARGE SCALE GENOMIC DNA]</scope>
    <source>
        <strain evidence="4">ATCC 9039 / DSM 1715 / NCIMB 8712</strain>
    </source>
</reference>
<organism evidence="3 4">
    <name type="scientific">Beijerinckia indica subsp. indica (strain ATCC 9039 / DSM 1715 / NCIMB 8712)</name>
    <dbReference type="NCBI Taxonomy" id="395963"/>
    <lineage>
        <taxon>Bacteria</taxon>
        <taxon>Pseudomonadati</taxon>
        <taxon>Pseudomonadota</taxon>
        <taxon>Alphaproteobacteria</taxon>
        <taxon>Hyphomicrobiales</taxon>
        <taxon>Beijerinckiaceae</taxon>
        <taxon>Beijerinckia</taxon>
    </lineage>
</organism>
<evidence type="ECO:0000256" key="1">
    <source>
        <dbReference type="ARBA" id="ARBA00006056"/>
    </source>
</evidence>
<evidence type="ECO:0000256" key="2">
    <source>
        <dbReference type="ARBA" id="ARBA00023002"/>
    </source>
</evidence>
<keyword evidence="2" id="KW-0560">Oxidoreductase</keyword>
<dbReference type="Gene3D" id="1.10.1530.10">
    <property type="match status" value="1"/>
</dbReference>
<dbReference type="HOGENOM" id="CLU_040452_2_0_5"/>
<protein>
    <submittedName>
        <fullName evidence="3">Malate/L-lactate dehydrogenase</fullName>
    </submittedName>
</protein>
<dbReference type="PANTHER" id="PTHR11091:SF0">
    <property type="entry name" value="MALATE DEHYDROGENASE"/>
    <property type="match status" value="1"/>
</dbReference>
<dbReference type="Pfam" id="PF02615">
    <property type="entry name" value="Ldh_2"/>
    <property type="match status" value="1"/>
</dbReference>
<dbReference type="InterPro" id="IPR043144">
    <property type="entry name" value="Mal/L-sulf/L-lact_DH-like_ah"/>
</dbReference>
<dbReference type="GO" id="GO:0016491">
    <property type="term" value="F:oxidoreductase activity"/>
    <property type="evidence" value="ECO:0007669"/>
    <property type="project" value="UniProtKB-KW"/>
</dbReference>
<dbReference type="PANTHER" id="PTHR11091">
    <property type="entry name" value="OXIDOREDUCTASE-RELATED"/>
    <property type="match status" value="1"/>
</dbReference>
<dbReference type="EMBL" id="CP001016">
    <property type="protein sequence ID" value="ACB96143.1"/>
    <property type="molecule type" value="Genomic_DNA"/>
</dbReference>
<dbReference type="Proteomes" id="UP000001695">
    <property type="component" value="Chromosome"/>
</dbReference>
<dbReference type="InterPro" id="IPR003767">
    <property type="entry name" value="Malate/L-lactate_DH-like"/>
</dbReference>
<sequence length="349" mass="36493">MDEQSKRVLSEAELAELATAALIGLGLTRKDAADAARVLTLAEMFGLSTHGVGRIESYGERLQIKGINPRPSIALEPVAPALIRVDGDNGVGPLVGMRALEAAMEAAATTGVALALARGSNHFGPVSPYSYIAAEAGFASLIGSNATTTIAPWGGSEARLGNSPCGFGFPNPGGDPIILDMAISVAARAKIRNAAKAGQPIPDTWATDRAGRPTTDPNEALNGFLLPIGGHKGYGLALVVDLLAGLLSGAAYLTHVKSWVESPEEPQNLGHYFLLIDTKRLGSTDWLSTRMNDFAQILHSTPPANPNSPVLVPGEIENRNLARARHEGIGLDLSLLAKLQDFAAHIQPA</sequence>
<dbReference type="InterPro" id="IPR043143">
    <property type="entry name" value="Mal/L-sulf/L-lact_DH-like_NADP"/>
</dbReference>
<dbReference type="AlphaFoldDB" id="B2IIT1"/>
<gene>
    <name evidence="3" type="ordered locus">Bind_2541</name>
</gene>
<comment type="similarity">
    <text evidence="1">Belongs to the LDH2/MDH2 oxidoreductase family.</text>
</comment>
<accession>B2IIT1</accession>
<dbReference type="STRING" id="395963.Bind_2541"/>
<dbReference type="eggNOG" id="COG2055">
    <property type="taxonomic scope" value="Bacteria"/>
</dbReference>
<name>B2IIT1_BEII9</name>
<dbReference type="SUPFAM" id="SSF89733">
    <property type="entry name" value="L-sulfolactate dehydrogenase-like"/>
    <property type="match status" value="1"/>
</dbReference>
<dbReference type="InterPro" id="IPR036111">
    <property type="entry name" value="Mal/L-sulfo/L-lacto_DH-like_sf"/>
</dbReference>
<dbReference type="OrthoDB" id="9811519at2"/>
<evidence type="ECO:0000313" key="3">
    <source>
        <dbReference type="EMBL" id="ACB96143.1"/>
    </source>
</evidence>
<reference evidence="3 4" key="2">
    <citation type="journal article" date="2010" name="J. Bacteriol.">
        <title>Complete genome sequence of Beijerinckia indica subsp. indica.</title>
        <authorList>
            <person name="Tamas I."/>
            <person name="Dedysh S.N."/>
            <person name="Liesack W."/>
            <person name="Stott M.B."/>
            <person name="Alam M."/>
            <person name="Murrell J.C."/>
            <person name="Dunfield P.F."/>
        </authorList>
    </citation>
    <scope>NUCLEOTIDE SEQUENCE [LARGE SCALE GENOMIC DNA]</scope>
    <source>
        <strain evidence="4">ATCC 9039 / DSM 1715 / NCIMB 8712</strain>
    </source>
</reference>
<dbReference type="KEGG" id="bid:Bind_2541"/>
<keyword evidence="4" id="KW-1185">Reference proteome</keyword>